<evidence type="ECO:0000256" key="1">
    <source>
        <dbReference type="SAM" id="Phobius"/>
    </source>
</evidence>
<evidence type="ECO:0000313" key="3">
    <source>
        <dbReference type="EMBL" id="SHJ39174.1"/>
    </source>
</evidence>
<dbReference type="SUPFAM" id="SSF101082">
    <property type="entry name" value="Typo IV secretion system protein TraC"/>
    <property type="match status" value="1"/>
</dbReference>
<organism evidence="3 4">
    <name type="scientific">Pseudozobellia thermophila</name>
    <dbReference type="NCBI Taxonomy" id="192903"/>
    <lineage>
        <taxon>Bacteria</taxon>
        <taxon>Pseudomonadati</taxon>
        <taxon>Bacteroidota</taxon>
        <taxon>Flavobacteriia</taxon>
        <taxon>Flavobacteriales</taxon>
        <taxon>Flavobacteriaceae</taxon>
        <taxon>Pseudozobellia</taxon>
    </lineage>
</organism>
<dbReference type="Proteomes" id="UP000184543">
    <property type="component" value="Unassembled WGS sequence"/>
</dbReference>
<dbReference type="Pfam" id="PF02470">
    <property type="entry name" value="MlaD"/>
    <property type="match status" value="1"/>
</dbReference>
<name>A0A1M6IXP3_9FLAO</name>
<dbReference type="PANTHER" id="PTHR33371:SF4">
    <property type="entry name" value="INTERMEMBRANE PHOSPHOLIPID TRANSPORT SYSTEM BINDING PROTEIN MLAD"/>
    <property type="match status" value="1"/>
</dbReference>
<dbReference type="PANTHER" id="PTHR33371">
    <property type="entry name" value="INTERMEMBRANE PHOSPHOLIPID TRANSPORT SYSTEM BINDING PROTEIN MLAD-RELATED"/>
    <property type="match status" value="1"/>
</dbReference>
<dbReference type="RefSeq" id="WP_072994194.1">
    <property type="nucleotide sequence ID" value="NZ_FQYU01000004.1"/>
</dbReference>
<dbReference type="Gene3D" id="1.20.58.60">
    <property type="match status" value="1"/>
</dbReference>
<keyword evidence="1" id="KW-1133">Transmembrane helix</keyword>
<keyword evidence="1" id="KW-0472">Membrane</keyword>
<keyword evidence="1" id="KW-0812">Transmembrane</keyword>
<dbReference type="OrthoDB" id="9769132at2"/>
<dbReference type="InterPro" id="IPR003399">
    <property type="entry name" value="Mce/MlaD"/>
</dbReference>
<proteinExistence type="predicted"/>
<evidence type="ECO:0000259" key="2">
    <source>
        <dbReference type="Pfam" id="PF02470"/>
    </source>
</evidence>
<sequence>MKLSREIKTGIIVIGGILLFILGFSYLKSSPLFESGKTLYAVYKDVGGLQVGTPVTINGFTVGNVTDIGFKDSEGSLLVTLFVKSDFDFSKQSHAELYDTGIIGGKGIQIKPVFDGSPMAKSGDTLPSQTQPGLTQLVQKQLAPLQRKVEGAMTNADTLLRNVNDVLDENARRDLRETLSGLNNTVASFQKSAEVLNRILSNNESKLEGSLKNFEELTANFTQLSDSLNNAGLGRTLANLEATMTNLNTLMARIEKGEGTLGKLMNDEELYVNLNNASRELDLLLQDFRLNPKRYVNVSVFGKKQKEYELPEEDPAARPNIENQ</sequence>
<dbReference type="GO" id="GO:0005548">
    <property type="term" value="F:phospholipid transporter activity"/>
    <property type="evidence" value="ECO:0007669"/>
    <property type="project" value="TreeGrafter"/>
</dbReference>
<dbReference type="STRING" id="192903.SAMN04488513_104158"/>
<dbReference type="InterPro" id="IPR052336">
    <property type="entry name" value="MlaD_Phospholipid_Transporter"/>
</dbReference>
<feature type="transmembrane region" description="Helical" evidence="1">
    <location>
        <begin position="7"/>
        <end position="27"/>
    </location>
</feature>
<protein>
    <submittedName>
        <fullName evidence="3">Phospholipid/cholesterol/gamma-HCH transport system substrate-binding protein</fullName>
    </submittedName>
</protein>
<reference evidence="4" key="1">
    <citation type="submission" date="2016-11" db="EMBL/GenBank/DDBJ databases">
        <authorList>
            <person name="Varghese N."/>
            <person name="Submissions S."/>
        </authorList>
    </citation>
    <scope>NUCLEOTIDE SEQUENCE [LARGE SCALE GENOMIC DNA]</scope>
    <source>
        <strain evidence="4">DSM 19858</strain>
    </source>
</reference>
<dbReference type="AlphaFoldDB" id="A0A1M6IXP3"/>
<keyword evidence="4" id="KW-1185">Reference proteome</keyword>
<evidence type="ECO:0000313" key="4">
    <source>
        <dbReference type="Proteomes" id="UP000184543"/>
    </source>
</evidence>
<gene>
    <name evidence="3" type="ORF">SAMN04488513_104158</name>
</gene>
<feature type="domain" description="Mce/MlaD" evidence="2">
    <location>
        <begin position="36"/>
        <end position="112"/>
    </location>
</feature>
<accession>A0A1M6IXP3</accession>
<dbReference type="GO" id="GO:0005543">
    <property type="term" value="F:phospholipid binding"/>
    <property type="evidence" value="ECO:0007669"/>
    <property type="project" value="TreeGrafter"/>
</dbReference>
<dbReference type="EMBL" id="FQYU01000004">
    <property type="protein sequence ID" value="SHJ39174.1"/>
    <property type="molecule type" value="Genomic_DNA"/>
</dbReference>